<dbReference type="AlphaFoldDB" id="A0A4V3UQM9"/>
<dbReference type="InterPro" id="IPR037119">
    <property type="entry name" value="Haem_oxidase_HugZ-like_sf"/>
</dbReference>
<dbReference type="STRING" id="1220188.A0A4V3UQM9"/>
<comment type="caution">
    <text evidence="4">The sequence shown here is derived from an EMBL/GenBank/DDBJ whole genome shotgun (WGS) entry which is preliminary data.</text>
</comment>
<proteinExistence type="predicted"/>
<dbReference type="GeneID" id="54327127"/>
<dbReference type="EMBL" id="QUQM01000003">
    <property type="protein sequence ID" value="KAA8648540.1"/>
    <property type="molecule type" value="Genomic_DNA"/>
</dbReference>
<dbReference type="OrthoDB" id="5553410at2759"/>
<dbReference type="EMBL" id="SOSA01000019">
    <property type="protein sequence ID" value="THC99380.1"/>
    <property type="molecule type" value="Genomic_DNA"/>
</dbReference>
<gene>
    <name evidence="3" type="ORF">ATNIH1004_004425</name>
    <name evidence="4" type="ORF">EYZ11_001104</name>
</gene>
<dbReference type="InterPro" id="IPR019595">
    <property type="entry name" value="DUF2470"/>
</dbReference>
<protein>
    <recommendedName>
        <fullName evidence="2">DUF2470 domain-containing protein</fullName>
    </recommendedName>
</protein>
<evidence type="ECO:0000259" key="2">
    <source>
        <dbReference type="Pfam" id="PF10615"/>
    </source>
</evidence>
<dbReference type="VEuPathDB" id="FungiDB:EYZ11_001104"/>
<dbReference type="Pfam" id="PF10615">
    <property type="entry name" value="DUF2470"/>
    <property type="match status" value="1"/>
</dbReference>
<feature type="domain" description="DUF2470" evidence="2">
    <location>
        <begin position="13"/>
        <end position="85"/>
    </location>
</feature>
<sequence>MATPTTTDQSTKGFIIKHMNADHQNSLAMYLQVYCHLSAAEAKSSRLEDISLSDLLISARGTRYTVPLDPPMKAFSETRSRVVAMHKECLQRLGISDIIIQEYRAPHGVYAIGFGICLAWLVGFYQRENFLPGSVLYETLGLERAPLIAQLCYKLQPLAFYGMLGAHVVEGSLLLAVKRLKPHGVPFLSGLWCVWMLSTLIEGFGGVYRFDDMVAEKRAMKEQKK</sequence>
<evidence type="ECO:0000313" key="5">
    <source>
        <dbReference type="Proteomes" id="UP000308092"/>
    </source>
</evidence>
<evidence type="ECO:0000256" key="1">
    <source>
        <dbReference type="SAM" id="Phobius"/>
    </source>
</evidence>
<feature type="transmembrane region" description="Helical" evidence="1">
    <location>
        <begin position="108"/>
        <end position="126"/>
    </location>
</feature>
<dbReference type="Proteomes" id="UP000324241">
    <property type="component" value="Unassembled WGS sequence"/>
</dbReference>
<dbReference type="RefSeq" id="XP_033427901.1">
    <property type="nucleotide sequence ID" value="XM_033569095.1"/>
</dbReference>
<feature type="transmembrane region" description="Helical" evidence="1">
    <location>
        <begin position="189"/>
        <end position="210"/>
    </location>
</feature>
<evidence type="ECO:0000313" key="6">
    <source>
        <dbReference type="Proteomes" id="UP000324241"/>
    </source>
</evidence>
<evidence type="ECO:0000313" key="3">
    <source>
        <dbReference type="EMBL" id="KAA8648540.1"/>
    </source>
</evidence>
<dbReference type="Gene3D" id="3.20.180.10">
    <property type="entry name" value="PNP-oxidase-like"/>
    <property type="match status" value="1"/>
</dbReference>
<keyword evidence="1" id="KW-1133">Transmembrane helix</keyword>
<keyword evidence="1" id="KW-0472">Membrane</keyword>
<dbReference type="PANTHER" id="PTHR37783">
    <property type="entry name" value="MEMBRANE PROTEIN, PUTATIVE (AFU_ORTHOLOGUE AFUA_1G04315)-RELATED"/>
    <property type="match status" value="1"/>
</dbReference>
<dbReference type="Proteomes" id="UP000308092">
    <property type="component" value="Unassembled WGS sequence"/>
</dbReference>
<keyword evidence="1" id="KW-0812">Transmembrane</keyword>
<organism evidence="4 5">
    <name type="scientific">Aspergillus tanneri</name>
    <dbReference type="NCBI Taxonomy" id="1220188"/>
    <lineage>
        <taxon>Eukaryota</taxon>
        <taxon>Fungi</taxon>
        <taxon>Dikarya</taxon>
        <taxon>Ascomycota</taxon>
        <taxon>Pezizomycotina</taxon>
        <taxon>Eurotiomycetes</taxon>
        <taxon>Eurotiomycetidae</taxon>
        <taxon>Eurotiales</taxon>
        <taxon>Aspergillaceae</taxon>
        <taxon>Aspergillus</taxon>
        <taxon>Aspergillus subgen. Circumdati</taxon>
    </lineage>
</organism>
<reference evidence="3 6" key="2">
    <citation type="submission" date="2019-08" db="EMBL/GenBank/DDBJ databases">
        <title>The genome sequence of a newly discovered highly antifungal drug resistant Aspergillus species, Aspergillus tanneri NIH 1004.</title>
        <authorList>
            <person name="Mounaud S."/>
            <person name="Singh I."/>
            <person name="Joardar V."/>
            <person name="Pakala S."/>
            <person name="Pakala S."/>
            <person name="Venepally P."/>
            <person name="Chung J.K."/>
            <person name="Losada L."/>
            <person name="Nierman W.C."/>
        </authorList>
    </citation>
    <scope>NUCLEOTIDE SEQUENCE [LARGE SCALE GENOMIC DNA]</scope>
    <source>
        <strain evidence="3 6">NIH1004</strain>
    </source>
</reference>
<evidence type="ECO:0000313" key="4">
    <source>
        <dbReference type="EMBL" id="THC99380.1"/>
    </source>
</evidence>
<reference evidence="4 5" key="1">
    <citation type="submission" date="2019-03" db="EMBL/GenBank/DDBJ databases">
        <title>The genome sequence of a newly discovered highly antifungal drug resistant Aspergillus species, Aspergillus tanneri NIH 1004.</title>
        <authorList>
            <person name="Mounaud S."/>
            <person name="Singh I."/>
            <person name="Joardar V."/>
            <person name="Pakala S."/>
            <person name="Pakala S."/>
            <person name="Venepally P."/>
            <person name="Hoover J."/>
            <person name="Nierman W."/>
            <person name="Chung J."/>
            <person name="Losada L."/>
        </authorList>
    </citation>
    <scope>NUCLEOTIDE SEQUENCE [LARGE SCALE GENOMIC DNA]</scope>
    <source>
        <strain evidence="4 5">NIH1004</strain>
    </source>
</reference>
<name>A0A4V3UQM9_9EURO</name>
<keyword evidence="5" id="KW-1185">Reference proteome</keyword>
<dbReference type="PANTHER" id="PTHR37783:SF1">
    <property type="entry name" value="MEMBRANE PROTEIN, PUTATIVE (AFU_ORTHOLOGUE AFUA_1G04315)-RELATED"/>
    <property type="match status" value="1"/>
</dbReference>
<accession>A0A4V3UQM9</accession>